<evidence type="ECO:0000256" key="3">
    <source>
        <dbReference type="ARBA" id="ARBA00022960"/>
    </source>
</evidence>
<dbReference type="GO" id="GO:0009252">
    <property type="term" value="P:peptidoglycan biosynthetic process"/>
    <property type="evidence" value="ECO:0007669"/>
    <property type="project" value="UniProtKB-KW"/>
</dbReference>
<sequence>MAYRVCRPTADRWDAFVRAHPDAHALQLSAWAIHQARFGWQALRLAVAGESDELLAGAQLLMRRLPFGIGVRAYAPAAPLFSEDERANALLWQAIRRCGASFVKFEPCNWYRPRPDLPERLIRAGLRCSPETVQIPRTIVVDLSGTEEELLRRMNQSTRYKCRLGPKKEIAVRLGDEADALRFGALMQLTAQRDGFYARPPEYYQSAYRAFAPSGEVALLIASYKGQDLAGAMIFRCGENAYYFYGASSDAERNRMPTYILQWEAMRWAKAQGALRYDLWGIPDADVQTLEAEFEKRDDGLWGVYKFKRGFGGEVRRSVGAWDLPINRLIYTAYRWYIQRMKKK</sequence>
<dbReference type="InterPro" id="IPR050644">
    <property type="entry name" value="PG_Glycine_Bridge_Synth"/>
</dbReference>
<dbReference type="PANTHER" id="PTHR36174">
    <property type="entry name" value="LIPID II:GLYCINE GLYCYLTRANSFERASE"/>
    <property type="match status" value="1"/>
</dbReference>
<dbReference type="SUPFAM" id="SSF55729">
    <property type="entry name" value="Acyl-CoA N-acyltransferases (Nat)"/>
    <property type="match status" value="2"/>
</dbReference>
<gene>
    <name evidence="7" type="ORF">CUN49_09870</name>
</gene>
<evidence type="ECO:0000256" key="4">
    <source>
        <dbReference type="ARBA" id="ARBA00022984"/>
    </source>
</evidence>
<dbReference type="InterPro" id="IPR016181">
    <property type="entry name" value="Acyl_CoA_acyltransferase"/>
</dbReference>
<accession>A0A2M8PDF2</accession>
<name>A0A2M8PDF2_9CHLR</name>
<dbReference type="InterPro" id="IPR003447">
    <property type="entry name" value="FEMABX"/>
</dbReference>
<evidence type="ECO:0008006" key="9">
    <source>
        <dbReference type="Google" id="ProtNLM"/>
    </source>
</evidence>
<dbReference type="EMBL" id="PGTM01000136">
    <property type="protein sequence ID" value="PJF35573.1"/>
    <property type="molecule type" value="Genomic_DNA"/>
</dbReference>
<proteinExistence type="inferred from homology"/>
<evidence type="ECO:0000256" key="2">
    <source>
        <dbReference type="ARBA" id="ARBA00022679"/>
    </source>
</evidence>
<keyword evidence="2" id="KW-0808">Transferase</keyword>
<dbReference type="PROSITE" id="PS51191">
    <property type="entry name" value="FEMABX"/>
    <property type="match status" value="1"/>
</dbReference>
<dbReference type="PANTHER" id="PTHR36174:SF1">
    <property type="entry name" value="LIPID II:GLYCINE GLYCYLTRANSFERASE"/>
    <property type="match status" value="1"/>
</dbReference>
<reference evidence="7 8" key="1">
    <citation type="submission" date="2017-11" db="EMBL/GenBank/DDBJ databases">
        <title>Evolution of Phototrophy in the Chloroflexi Phylum Driven by Horizontal Gene Transfer.</title>
        <authorList>
            <person name="Ward L.M."/>
            <person name="Hemp J."/>
            <person name="Shih P.M."/>
            <person name="Mcglynn S.E."/>
            <person name="Fischer W."/>
        </authorList>
    </citation>
    <scope>NUCLEOTIDE SEQUENCE [LARGE SCALE GENOMIC DNA]</scope>
    <source>
        <strain evidence="7">JP3_13</strain>
    </source>
</reference>
<evidence type="ECO:0000313" key="8">
    <source>
        <dbReference type="Proteomes" id="UP000229681"/>
    </source>
</evidence>
<dbReference type="Proteomes" id="UP000229681">
    <property type="component" value="Unassembled WGS sequence"/>
</dbReference>
<comment type="similarity">
    <text evidence="1">Belongs to the FemABX family.</text>
</comment>
<evidence type="ECO:0000256" key="6">
    <source>
        <dbReference type="ARBA" id="ARBA00023316"/>
    </source>
</evidence>
<keyword evidence="6" id="KW-0961">Cell wall biogenesis/degradation</keyword>
<evidence type="ECO:0000256" key="1">
    <source>
        <dbReference type="ARBA" id="ARBA00009943"/>
    </source>
</evidence>
<dbReference type="GO" id="GO:0016755">
    <property type="term" value="F:aminoacyltransferase activity"/>
    <property type="evidence" value="ECO:0007669"/>
    <property type="project" value="InterPro"/>
</dbReference>
<dbReference type="Gene3D" id="3.40.630.30">
    <property type="match status" value="2"/>
</dbReference>
<comment type="caution">
    <text evidence="7">The sequence shown here is derived from an EMBL/GenBank/DDBJ whole genome shotgun (WGS) entry which is preliminary data.</text>
</comment>
<dbReference type="AlphaFoldDB" id="A0A2M8PDF2"/>
<evidence type="ECO:0000313" key="7">
    <source>
        <dbReference type="EMBL" id="PJF35573.1"/>
    </source>
</evidence>
<keyword evidence="5" id="KW-0012">Acyltransferase</keyword>
<keyword evidence="3" id="KW-0133">Cell shape</keyword>
<evidence type="ECO:0000256" key="5">
    <source>
        <dbReference type="ARBA" id="ARBA00023315"/>
    </source>
</evidence>
<keyword evidence="4" id="KW-0573">Peptidoglycan synthesis</keyword>
<organism evidence="7 8">
    <name type="scientific">Candidatus Thermofonsia Clade 1 bacterium</name>
    <dbReference type="NCBI Taxonomy" id="2364210"/>
    <lineage>
        <taxon>Bacteria</taxon>
        <taxon>Bacillati</taxon>
        <taxon>Chloroflexota</taxon>
        <taxon>Candidatus Thermofontia</taxon>
        <taxon>Candidatus Thermofonsia Clade 1</taxon>
    </lineage>
</organism>
<protein>
    <recommendedName>
        <fullName evidence="9">Methicillin resistance protein</fullName>
    </recommendedName>
</protein>
<dbReference type="GO" id="GO:0008360">
    <property type="term" value="P:regulation of cell shape"/>
    <property type="evidence" value="ECO:0007669"/>
    <property type="project" value="UniProtKB-KW"/>
</dbReference>
<dbReference type="GO" id="GO:0071555">
    <property type="term" value="P:cell wall organization"/>
    <property type="evidence" value="ECO:0007669"/>
    <property type="project" value="UniProtKB-KW"/>
</dbReference>
<dbReference type="Pfam" id="PF02388">
    <property type="entry name" value="FemAB"/>
    <property type="match status" value="1"/>
</dbReference>